<gene>
    <name evidence="2" type="ORF">PLEPLA_LOCUS47063</name>
</gene>
<feature type="region of interest" description="Disordered" evidence="1">
    <location>
        <begin position="98"/>
        <end position="119"/>
    </location>
</feature>
<feature type="compositionally biased region" description="Basic and acidic residues" evidence="1">
    <location>
        <begin position="99"/>
        <end position="108"/>
    </location>
</feature>
<proteinExistence type="predicted"/>
<sequence length="119" mass="12196">MDNGDEGDSSPTRCCGTASELQRQQLNSLPRCRSVRQLPPLIGGLAGGSGRAGAAGTGRLGGKLSLAPGGDGEQMLTRAEAGHCRTFLGYGLQAGPLRDGVREREEGISTRQAGLEGTS</sequence>
<dbReference type="Proteomes" id="UP001153269">
    <property type="component" value="Unassembled WGS sequence"/>
</dbReference>
<accession>A0A9N7ZCR7</accession>
<dbReference type="AlphaFoldDB" id="A0A9N7ZCR7"/>
<evidence type="ECO:0000313" key="2">
    <source>
        <dbReference type="EMBL" id="CAB1459226.1"/>
    </source>
</evidence>
<protein>
    <submittedName>
        <fullName evidence="2">Uncharacterized protein</fullName>
    </submittedName>
</protein>
<name>A0A9N7ZCR7_PLEPL</name>
<evidence type="ECO:0000313" key="3">
    <source>
        <dbReference type="Proteomes" id="UP001153269"/>
    </source>
</evidence>
<organism evidence="2 3">
    <name type="scientific">Pleuronectes platessa</name>
    <name type="common">European plaice</name>
    <dbReference type="NCBI Taxonomy" id="8262"/>
    <lineage>
        <taxon>Eukaryota</taxon>
        <taxon>Metazoa</taxon>
        <taxon>Chordata</taxon>
        <taxon>Craniata</taxon>
        <taxon>Vertebrata</taxon>
        <taxon>Euteleostomi</taxon>
        <taxon>Actinopterygii</taxon>
        <taxon>Neopterygii</taxon>
        <taxon>Teleostei</taxon>
        <taxon>Neoteleostei</taxon>
        <taxon>Acanthomorphata</taxon>
        <taxon>Carangaria</taxon>
        <taxon>Pleuronectiformes</taxon>
        <taxon>Pleuronectoidei</taxon>
        <taxon>Pleuronectidae</taxon>
        <taxon>Pleuronectes</taxon>
    </lineage>
</organism>
<feature type="compositionally biased region" description="Polar residues" evidence="1">
    <location>
        <begin position="109"/>
        <end position="119"/>
    </location>
</feature>
<comment type="caution">
    <text evidence="2">The sequence shown here is derived from an EMBL/GenBank/DDBJ whole genome shotgun (WGS) entry which is preliminary data.</text>
</comment>
<dbReference type="EMBL" id="CADEAL010004422">
    <property type="protein sequence ID" value="CAB1459226.1"/>
    <property type="molecule type" value="Genomic_DNA"/>
</dbReference>
<keyword evidence="3" id="KW-1185">Reference proteome</keyword>
<reference evidence="2" key="1">
    <citation type="submission" date="2020-03" db="EMBL/GenBank/DDBJ databases">
        <authorList>
            <person name="Weist P."/>
        </authorList>
    </citation>
    <scope>NUCLEOTIDE SEQUENCE</scope>
</reference>
<evidence type="ECO:0000256" key="1">
    <source>
        <dbReference type="SAM" id="MobiDB-lite"/>
    </source>
</evidence>